<dbReference type="Pfam" id="PF20237">
    <property type="entry name" value="DUF6594"/>
    <property type="match status" value="1"/>
</dbReference>
<evidence type="ECO:0000259" key="1">
    <source>
        <dbReference type="Pfam" id="PF20237"/>
    </source>
</evidence>
<dbReference type="STRING" id="675120.N1PLY4"/>
<gene>
    <name evidence="2" type="ORF">DOTSEDRAFT_26141</name>
</gene>
<dbReference type="PANTHER" id="PTHR34502:SF3">
    <property type="entry name" value="DUF6594 DOMAIN-CONTAINING PROTEIN"/>
    <property type="match status" value="1"/>
</dbReference>
<dbReference type="Proteomes" id="UP000016933">
    <property type="component" value="Unassembled WGS sequence"/>
</dbReference>
<reference evidence="3" key="1">
    <citation type="journal article" date="2012" name="PLoS Genet.">
        <title>The genomes of the fungal plant pathogens Cladosporium fulvum and Dothistroma septosporum reveal adaptation to different hosts and lifestyles but also signatures of common ancestry.</title>
        <authorList>
            <person name="de Wit P.J.G.M."/>
            <person name="van der Burgt A."/>
            <person name="Oekmen B."/>
            <person name="Stergiopoulos I."/>
            <person name="Abd-Elsalam K.A."/>
            <person name="Aerts A.L."/>
            <person name="Bahkali A.H."/>
            <person name="Beenen H.G."/>
            <person name="Chettri P."/>
            <person name="Cox M.P."/>
            <person name="Datema E."/>
            <person name="de Vries R.P."/>
            <person name="Dhillon B."/>
            <person name="Ganley A.R."/>
            <person name="Griffiths S.A."/>
            <person name="Guo Y."/>
            <person name="Hamelin R.C."/>
            <person name="Henrissat B."/>
            <person name="Kabir M.S."/>
            <person name="Jashni M.K."/>
            <person name="Kema G."/>
            <person name="Klaubauf S."/>
            <person name="Lapidus A."/>
            <person name="Levasseur A."/>
            <person name="Lindquist E."/>
            <person name="Mehrabi R."/>
            <person name="Ohm R.A."/>
            <person name="Owen T.J."/>
            <person name="Salamov A."/>
            <person name="Schwelm A."/>
            <person name="Schijlen E."/>
            <person name="Sun H."/>
            <person name="van den Burg H.A."/>
            <person name="van Ham R.C.H.J."/>
            <person name="Zhang S."/>
            <person name="Goodwin S.B."/>
            <person name="Grigoriev I.V."/>
            <person name="Collemare J."/>
            <person name="Bradshaw R.E."/>
        </authorList>
    </citation>
    <scope>NUCLEOTIDE SEQUENCE [LARGE SCALE GENOMIC DNA]</scope>
    <source>
        <strain evidence="3">NZE10 / CBS 128990</strain>
    </source>
</reference>
<keyword evidence="3" id="KW-1185">Reference proteome</keyword>
<evidence type="ECO:0000313" key="3">
    <source>
        <dbReference type="Proteomes" id="UP000016933"/>
    </source>
</evidence>
<feature type="domain" description="DUF6594" evidence="1">
    <location>
        <begin position="1"/>
        <end position="140"/>
    </location>
</feature>
<dbReference type="InterPro" id="IPR046529">
    <property type="entry name" value="DUF6594"/>
</dbReference>
<dbReference type="HOGENOM" id="CLU_1468136_0_0_1"/>
<dbReference type="EMBL" id="KB446541">
    <property type="protein sequence ID" value="EME42560.1"/>
    <property type="molecule type" value="Genomic_DNA"/>
</dbReference>
<proteinExistence type="predicted"/>
<reference evidence="2 3" key="2">
    <citation type="journal article" date="2012" name="PLoS Pathog.">
        <title>Diverse lifestyles and strategies of plant pathogenesis encoded in the genomes of eighteen Dothideomycetes fungi.</title>
        <authorList>
            <person name="Ohm R.A."/>
            <person name="Feau N."/>
            <person name="Henrissat B."/>
            <person name="Schoch C.L."/>
            <person name="Horwitz B.A."/>
            <person name="Barry K.W."/>
            <person name="Condon B.J."/>
            <person name="Copeland A.C."/>
            <person name="Dhillon B."/>
            <person name="Glaser F."/>
            <person name="Hesse C.N."/>
            <person name="Kosti I."/>
            <person name="LaButti K."/>
            <person name="Lindquist E.A."/>
            <person name="Lucas S."/>
            <person name="Salamov A.A."/>
            <person name="Bradshaw R.E."/>
            <person name="Ciuffetti L."/>
            <person name="Hamelin R.C."/>
            <person name="Kema G.H.J."/>
            <person name="Lawrence C."/>
            <person name="Scott J.A."/>
            <person name="Spatafora J.W."/>
            <person name="Turgeon B.G."/>
            <person name="de Wit P.J.G.M."/>
            <person name="Zhong S."/>
            <person name="Goodwin S.B."/>
            <person name="Grigoriev I.V."/>
        </authorList>
    </citation>
    <scope>NUCLEOTIDE SEQUENCE [LARGE SCALE GENOMIC DNA]</scope>
    <source>
        <strain evidence="3">NZE10 / CBS 128990</strain>
    </source>
</reference>
<protein>
    <recommendedName>
        <fullName evidence="1">DUF6594 domain-containing protein</fullName>
    </recommendedName>
</protein>
<dbReference type="AlphaFoldDB" id="N1PLY4"/>
<dbReference type="PANTHER" id="PTHR34502">
    <property type="entry name" value="DUF6594 DOMAIN-CONTAINING PROTEIN-RELATED"/>
    <property type="match status" value="1"/>
</dbReference>
<organism evidence="2 3">
    <name type="scientific">Dothistroma septosporum (strain NZE10 / CBS 128990)</name>
    <name type="common">Red band needle blight fungus</name>
    <name type="synonym">Mycosphaerella pini</name>
    <dbReference type="NCBI Taxonomy" id="675120"/>
    <lineage>
        <taxon>Eukaryota</taxon>
        <taxon>Fungi</taxon>
        <taxon>Dikarya</taxon>
        <taxon>Ascomycota</taxon>
        <taxon>Pezizomycotina</taxon>
        <taxon>Dothideomycetes</taxon>
        <taxon>Dothideomycetidae</taxon>
        <taxon>Mycosphaerellales</taxon>
        <taxon>Mycosphaerellaceae</taxon>
        <taxon>Dothistroma</taxon>
    </lineage>
</organism>
<name>N1PLY4_DOTSN</name>
<accession>N1PLY4</accession>
<dbReference type="OrthoDB" id="3646533at2759"/>
<sequence length="184" mass="21501">MLYRHFGYLLSRILLDKQDGLRCLEEQLDQLDTEEKYDQADRLLRRTSQGEQRRRLLSDTGRKFCEYFQIMGAAQKLMFANRPTASEHKSVPNFIAENRVAAKEAEYVCWKEDLITLRPGRQNAWLDRGIEKVLKLLHCNALEYIFGSKVCESDPVFVRITKDARPSLDQPFELDLTDGFDSTY</sequence>
<evidence type="ECO:0000313" key="2">
    <source>
        <dbReference type="EMBL" id="EME42560.1"/>
    </source>
</evidence>